<dbReference type="STRING" id="118110.XW81_02805"/>
<dbReference type="InterPro" id="IPR043129">
    <property type="entry name" value="ATPase_NBD"/>
</dbReference>
<dbReference type="AlphaFoldDB" id="A0A172WE83"/>
<comment type="similarity">
    <text evidence="1 5">Belongs to the heat shock protein 70 family.</text>
</comment>
<dbReference type="OrthoDB" id="9766019at2"/>
<dbReference type="SUPFAM" id="SSF53067">
    <property type="entry name" value="Actin-like ATPase domain"/>
    <property type="match status" value="2"/>
</dbReference>
<dbReference type="Gene3D" id="3.30.420.40">
    <property type="match status" value="2"/>
</dbReference>
<dbReference type="GO" id="GO:0140662">
    <property type="term" value="F:ATP-dependent protein folding chaperone"/>
    <property type="evidence" value="ECO:0007669"/>
    <property type="project" value="InterPro"/>
</dbReference>
<dbReference type="PATRIC" id="fig|118110.3.peg.554"/>
<dbReference type="Gene3D" id="3.90.640.10">
    <property type="entry name" value="Actin, Chain A, domain 4"/>
    <property type="match status" value="1"/>
</dbReference>
<dbReference type="GO" id="GO:0005524">
    <property type="term" value="F:ATP binding"/>
    <property type="evidence" value="ECO:0007669"/>
    <property type="project" value="UniProtKB-KW"/>
</dbReference>
<dbReference type="Gene3D" id="2.60.34.10">
    <property type="entry name" value="Substrate Binding Domain Of DNAk, Chain A, domain 1"/>
    <property type="match status" value="1"/>
</dbReference>
<dbReference type="Proteomes" id="UP000077654">
    <property type="component" value="Chromosome"/>
</dbReference>
<dbReference type="PROSITE" id="PS00329">
    <property type="entry name" value="HSP70_2"/>
    <property type="match status" value="1"/>
</dbReference>
<sequence length="502" mass="55971">MIIIEKTNQNLNIGKNSTISFGIDFGTTYSLIATTISQNVFIISDNKNRALLPSVVNYSNFSKPIVGWNAKKLITSDPINTITSVKRLIGRSLKEIKELFPNLPYNFKSNKDNTISFIINNSLISTSEISSKILNELKNRVMSVYKQEISGVVITVPAHFNDIQRQEIKKSAQLINLNVLRLLNEPTAAAIAYGLHLKKKGIFVIYDLGGGTFDVSILNLSKNVFEVLSTSGSTNLGGDDIDYLLSNYINSKVLSLNSKNISTQIGLLDLAKKIKIKLSSEYYVKTVFKSYSFCITRMEFNNIIKPIILKTLKICKNALQDAKVSIENIDHVILVGGSTYIPIIQNDVMKYFKKLPLHSINPDQVVAVGASIQADMLTKKNKKNNIILLDVVPLSLGIEIIGNIVEKVIFRNTKIPIAQTREFTTFKDNQKSILIHVLQGEETLVKNCKSLSKFILKDIPQKLAGKIIVLVTFQIDVDGLLSITAKIKSTKIEKNICINFKN</sequence>
<evidence type="ECO:0000256" key="1">
    <source>
        <dbReference type="ARBA" id="ARBA00007381"/>
    </source>
</evidence>
<dbReference type="Pfam" id="PF00012">
    <property type="entry name" value="HSP70"/>
    <property type="match status" value="1"/>
</dbReference>
<dbReference type="PANTHER" id="PTHR19375">
    <property type="entry name" value="HEAT SHOCK PROTEIN 70KDA"/>
    <property type="match status" value="1"/>
</dbReference>
<dbReference type="PRINTS" id="PR00301">
    <property type="entry name" value="HEATSHOCK70"/>
</dbReference>
<dbReference type="SUPFAM" id="SSF100920">
    <property type="entry name" value="Heat shock protein 70kD (HSP70), peptide-binding domain"/>
    <property type="match status" value="1"/>
</dbReference>
<reference evidence="6 7" key="1">
    <citation type="submission" date="2015-04" db="EMBL/GenBank/DDBJ databases">
        <title>Buchnera aphidicola assembly.</title>
        <authorList>
            <person name="Zhang Y."/>
        </authorList>
    </citation>
    <scope>NUCLEOTIDE SEQUENCE [LARGE SCALE GENOMIC DNA]</scope>
    <source>
        <strain evidence="6 7">SC</strain>
    </source>
</reference>
<organism evidence="6 7">
    <name type="scientific">Buchnera aphidicola subsp. Schlechtendalia chinensis</name>
    <dbReference type="NCBI Taxonomy" id="118110"/>
    <lineage>
        <taxon>Bacteria</taxon>
        <taxon>Pseudomonadati</taxon>
        <taxon>Pseudomonadota</taxon>
        <taxon>Gammaproteobacteria</taxon>
        <taxon>Enterobacterales</taxon>
        <taxon>Erwiniaceae</taxon>
        <taxon>Buchnera</taxon>
    </lineage>
</organism>
<name>A0A172WE83_BUCSC</name>
<protein>
    <submittedName>
        <fullName evidence="6">Molecular chaperone HscA</fullName>
    </submittedName>
</protein>
<evidence type="ECO:0000256" key="3">
    <source>
        <dbReference type="ARBA" id="ARBA00022840"/>
    </source>
</evidence>
<evidence type="ECO:0000256" key="4">
    <source>
        <dbReference type="ARBA" id="ARBA00023186"/>
    </source>
</evidence>
<proteinExistence type="inferred from homology"/>
<evidence type="ECO:0000313" key="6">
    <source>
        <dbReference type="EMBL" id="ANF17289.1"/>
    </source>
</evidence>
<dbReference type="InterPro" id="IPR018181">
    <property type="entry name" value="Heat_shock_70_CS"/>
</dbReference>
<accession>A0A172WE83</accession>
<keyword evidence="3 5" id="KW-0067">ATP-binding</keyword>
<dbReference type="FunFam" id="3.30.420.40:FF:000046">
    <property type="entry name" value="Chaperone protein HscA"/>
    <property type="match status" value="1"/>
</dbReference>
<dbReference type="RefSeq" id="WP_075474417.1">
    <property type="nucleotide sequence ID" value="NZ_CP011299.1"/>
</dbReference>
<dbReference type="EMBL" id="CP011299">
    <property type="protein sequence ID" value="ANF17289.1"/>
    <property type="molecule type" value="Genomic_DNA"/>
</dbReference>
<keyword evidence="7" id="KW-1185">Reference proteome</keyword>
<evidence type="ECO:0000313" key="7">
    <source>
        <dbReference type="Proteomes" id="UP000077654"/>
    </source>
</evidence>
<evidence type="ECO:0000256" key="2">
    <source>
        <dbReference type="ARBA" id="ARBA00022741"/>
    </source>
</evidence>
<dbReference type="InterPro" id="IPR013126">
    <property type="entry name" value="Hsp_70_fam"/>
</dbReference>
<dbReference type="InterPro" id="IPR029047">
    <property type="entry name" value="HSP70_peptide-bd_sf"/>
</dbReference>
<evidence type="ECO:0000256" key="5">
    <source>
        <dbReference type="RuleBase" id="RU003322"/>
    </source>
</evidence>
<dbReference type="NCBIfam" id="NF003520">
    <property type="entry name" value="PRK05183.1"/>
    <property type="match status" value="1"/>
</dbReference>
<keyword evidence="2 5" id="KW-0547">Nucleotide-binding</keyword>
<gene>
    <name evidence="6" type="ORF">XW81_02805</name>
</gene>
<keyword evidence="4" id="KW-0143">Chaperone</keyword>